<dbReference type="PROSITE" id="PS50851">
    <property type="entry name" value="CHEW"/>
    <property type="match status" value="1"/>
</dbReference>
<dbReference type="SUPFAM" id="SSF50341">
    <property type="entry name" value="CheW-like"/>
    <property type="match status" value="1"/>
</dbReference>
<accession>A0A4R6DRI3</accession>
<keyword evidence="3" id="KW-1185">Reference proteome</keyword>
<sequence length="181" mass="19284">MSKLPAKSTTAASAPAEAASERRQFLTFQVDGELFGVSILRVKEIIEFGNLTPVPMTPPYVRGVINLRGAVVPVLDLAVRFGRPPLNVGRRTCIIILEVPSDEGELVLGTVVDAVNEVLEIPSHLIEPAPSFGARIRPDFIAGMGKTDKGFVVLLEVGRVLSIDELALVGSLASEEDEGVA</sequence>
<organism evidence="2 3">
    <name type="scientific">Azoarcus indigens</name>
    <dbReference type="NCBI Taxonomy" id="29545"/>
    <lineage>
        <taxon>Bacteria</taxon>
        <taxon>Pseudomonadati</taxon>
        <taxon>Pseudomonadota</taxon>
        <taxon>Betaproteobacteria</taxon>
        <taxon>Rhodocyclales</taxon>
        <taxon>Zoogloeaceae</taxon>
        <taxon>Azoarcus</taxon>
    </lineage>
</organism>
<dbReference type="GO" id="GO:0007165">
    <property type="term" value="P:signal transduction"/>
    <property type="evidence" value="ECO:0007669"/>
    <property type="project" value="InterPro"/>
</dbReference>
<gene>
    <name evidence="2" type="ORF">C7389_12256</name>
</gene>
<reference evidence="2 3" key="1">
    <citation type="submission" date="2019-03" db="EMBL/GenBank/DDBJ databases">
        <title>Genomic Encyclopedia of Type Strains, Phase IV (KMG-IV): sequencing the most valuable type-strain genomes for metagenomic binning, comparative biology and taxonomic classification.</title>
        <authorList>
            <person name="Goeker M."/>
        </authorList>
    </citation>
    <scope>NUCLEOTIDE SEQUENCE [LARGE SCALE GENOMIC DNA]</scope>
    <source>
        <strain evidence="2 3">DSM 12121</strain>
    </source>
</reference>
<proteinExistence type="predicted"/>
<dbReference type="InterPro" id="IPR039315">
    <property type="entry name" value="CheW"/>
</dbReference>
<evidence type="ECO:0000313" key="3">
    <source>
        <dbReference type="Proteomes" id="UP000295129"/>
    </source>
</evidence>
<dbReference type="InterPro" id="IPR036061">
    <property type="entry name" value="CheW-like_dom_sf"/>
</dbReference>
<dbReference type="InterPro" id="IPR002545">
    <property type="entry name" value="CheW-lke_dom"/>
</dbReference>
<dbReference type="PANTHER" id="PTHR22617">
    <property type="entry name" value="CHEMOTAXIS SENSOR HISTIDINE KINASE-RELATED"/>
    <property type="match status" value="1"/>
</dbReference>
<evidence type="ECO:0000259" key="1">
    <source>
        <dbReference type="PROSITE" id="PS50851"/>
    </source>
</evidence>
<dbReference type="RefSeq" id="WP_425455587.1">
    <property type="nucleotide sequence ID" value="NZ_SNVV01000022.1"/>
</dbReference>
<dbReference type="GO" id="GO:0005829">
    <property type="term" value="C:cytosol"/>
    <property type="evidence" value="ECO:0007669"/>
    <property type="project" value="TreeGrafter"/>
</dbReference>
<dbReference type="Gene3D" id="2.30.30.40">
    <property type="entry name" value="SH3 Domains"/>
    <property type="match status" value="1"/>
</dbReference>
<feature type="domain" description="CheW-like" evidence="1">
    <location>
        <begin position="22"/>
        <end position="166"/>
    </location>
</feature>
<comment type="caution">
    <text evidence="2">The sequence shown here is derived from an EMBL/GenBank/DDBJ whole genome shotgun (WGS) entry which is preliminary data.</text>
</comment>
<name>A0A4R6DRI3_9RHOO</name>
<dbReference type="Proteomes" id="UP000295129">
    <property type="component" value="Unassembled WGS sequence"/>
</dbReference>
<protein>
    <submittedName>
        <fullName evidence="2">Purine-binding chemotaxis protein CheW</fullName>
    </submittedName>
</protein>
<evidence type="ECO:0000313" key="2">
    <source>
        <dbReference type="EMBL" id="TDN47099.1"/>
    </source>
</evidence>
<dbReference type="Pfam" id="PF01584">
    <property type="entry name" value="CheW"/>
    <property type="match status" value="1"/>
</dbReference>
<dbReference type="SMART" id="SM00260">
    <property type="entry name" value="CheW"/>
    <property type="match status" value="1"/>
</dbReference>
<dbReference type="Gene3D" id="2.40.50.180">
    <property type="entry name" value="CheA-289, Domain 4"/>
    <property type="match status" value="1"/>
</dbReference>
<dbReference type="EMBL" id="SNVV01000022">
    <property type="protein sequence ID" value="TDN47099.1"/>
    <property type="molecule type" value="Genomic_DNA"/>
</dbReference>
<dbReference type="GO" id="GO:0006935">
    <property type="term" value="P:chemotaxis"/>
    <property type="evidence" value="ECO:0007669"/>
    <property type="project" value="InterPro"/>
</dbReference>
<dbReference type="AlphaFoldDB" id="A0A4R6DRI3"/>
<dbReference type="PANTHER" id="PTHR22617:SF41">
    <property type="entry name" value="CHEMOTAXIS SIGNAL TRANSDUCTION SYSTEM ADAPTOR PROTEIN CHEW"/>
    <property type="match status" value="1"/>
</dbReference>